<feature type="region of interest" description="Disordered" evidence="2">
    <location>
        <begin position="1061"/>
        <end position="1095"/>
    </location>
</feature>
<feature type="compositionally biased region" description="Polar residues" evidence="2">
    <location>
        <begin position="1083"/>
        <end position="1095"/>
    </location>
</feature>
<dbReference type="OrthoDB" id="2264563at2759"/>
<dbReference type="InterPro" id="IPR011993">
    <property type="entry name" value="PH-like_dom_sf"/>
</dbReference>
<feature type="region of interest" description="Disordered" evidence="2">
    <location>
        <begin position="1"/>
        <end position="39"/>
    </location>
</feature>
<dbReference type="Gene3D" id="2.30.29.30">
    <property type="entry name" value="Pleckstrin-homology domain (PH domain)/Phosphotyrosine-binding domain (PTB)"/>
    <property type="match status" value="1"/>
</dbReference>
<dbReference type="GeneID" id="59327539"/>
<feature type="region of interest" description="Disordered" evidence="2">
    <location>
        <begin position="707"/>
        <end position="748"/>
    </location>
</feature>
<organism evidence="4 5">
    <name type="scientific">Torulaspora globosa</name>
    <dbReference type="NCBI Taxonomy" id="48254"/>
    <lineage>
        <taxon>Eukaryota</taxon>
        <taxon>Fungi</taxon>
        <taxon>Dikarya</taxon>
        <taxon>Ascomycota</taxon>
        <taxon>Saccharomycotina</taxon>
        <taxon>Saccharomycetes</taxon>
        <taxon>Saccharomycetales</taxon>
        <taxon>Saccharomycetaceae</taxon>
        <taxon>Torulaspora</taxon>
    </lineage>
</organism>
<dbReference type="EMBL" id="CP059252">
    <property type="protein sequence ID" value="QLL34298.1"/>
    <property type="molecule type" value="Genomic_DNA"/>
</dbReference>
<feature type="compositionally biased region" description="Polar residues" evidence="2">
    <location>
        <begin position="200"/>
        <end position="213"/>
    </location>
</feature>
<keyword evidence="1" id="KW-0597">Phosphoprotein</keyword>
<dbReference type="RefSeq" id="XP_037140972.1">
    <property type="nucleotide sequence ID" value="XM_037285076.1"/>
</dbReference>
<name>A0A7G3ZLB2_9SACH</name>
<feature type="region of interest" description="Disordered" evidence="2">
    <location>
        <begin position="906"/>
        <end position="943"/>
    </location>
</feature>
<feature type="compositionally biased region" description="Low complexity" evidence="2">
    <location>
        <begin position="796"/>
        <end position="834"/>
    </location>
</feature>
<feature type="region of interest" description="Disordered" evidence="2">
    <location>
        <begin position="788"/>
        <end position="848"/>
    </location>
</feature>
<accession>A0A7G3ZLB2</accession>
<reference evidence="4 5" key="1">
    <citation type="submission" date="2020-06" db="EMBL/GenBank/DDBJ databases">
        <title>The yeast mating-type switching endonuclease HO is a domesticated member of an unorthodox homing genetic element family.</title>
        <authorList>
            <person name="Coughlan A.Y."/>
            <person name="Lombardi L."/>
            <person name="Braun-Galleani S."/>
            <person name="Martos A.R."/>
            <person name="Galeote V."/>
            <person name="Bigey F."/>
            <person name="Dequin S."/>
            <person name="Byrne K.P."/>
            <person name="Wolfe K.H."/>
        </authorList>
    </citation>
    <scope>NUCLEOTIDE SEQUENCE [LARGE SCALE GENOMIC DNA]</scope>
    <source>
        <strain evidence="4 5">CBS764</strain>
    </source>
</reference>
<dbReference type="Pfam" id="PF20399">
    <property type="entry name" value="PH_20"/>
    <property type="match status" value="1"/>
</dbReference>
<dbReference type="InterPro" id="IPR046868">
    <property type="entry name" value="BAR_4"/>
</dbReference>
<dbReference type="PROSITE" id="PS50003">
    <property type="entry name" value="PH_DOMAIN"/>
    <property type="match status" value="1"/>
</dbReference>
<dbReference type="SMART" id="SM00233">
    <property type="entry name" value="PH"/>
    <property type="match status" value="1"/>
</dbReference>
<evidence type="ECO:0000256" key="1">
    <source>
        <dbReference type="ARBA" id="ARBA00022553"/>
    </source>
</evidence>
<protein>
    <recommendedName>
        <fullName evidence="3">PH domain-containing protein</fullName>
    </recommendedName>
</protein>
<dbReference type="PANTHER" id="PTHR31941:SF15">
    <property type="entry name" value="ACTIVATOR OF SKN7 PROTEIN 10-RELATED"/>
    <property type="match status" value="1"/>
</dbReference>
<evidence type="ECO:0000313" key="4">
    <source>
        <dbReference type="EMBL" id="QLL34298.1"/>
    </source>
</evidence>
<dbReference type="InterPro" id="IPR001849">
    <property type="entry name" value="PH_domain"/>
</dbReference>
<gene>
    <name evidence="4" type="ORF">HG536_0G01570</name>
</gene>
<feature type="domain" description="PH" evidence="3">
    <location>
        <begin position="484"/>
        <end position="683"/>
    </location>
</feature>
<feature type="compositionally biased region" description="Polar residues" evidence="2">
    <location>
        <begin position="712"/>
        <end position="729"/>
    </location>
</feature>
<sequence length="1095" mass="120029">MSDYFRLGGESQSGVDMGSRGADRMPSGGFGQENDGASIHSNDSYLLELLPDSATVGNQVRSEASSGISLAAVSSAKGSKDHILPRWDPRSPYYVDVPVPKPSSIDAGESGGAAEADTAEGKFVREYPTDILVDRFYKWRKVLKGLIAYLREVAYAQEQFGRINFQLKSAVKFPFLTDLEDGSNRLVDPLAPKGPAKKQQPVTLAQKKQQESSLGAAGVGENGLNHAENEFQAVRTAESDDTSASSGFMKFGSGSVQDIQVILKKYHVSLAHQQFKISKEITTTVIPKMEDLRKDLQLKIKEIKDLHGDFKTNINEHVAITGQLLNKYIASVKFVTSNFSSDGSDHIKLHKKNNQLKPKHDPYLLKLQLDLQLKRQLLEENYLQEAYINLQSSGMELEKIIYSKVQHALQKYCSLIDSEARLMIKNLCRELQQGMLSRPPALEWDHFVSHHPTCLLNWKSNDPVPPARKLSEIIYPQMKSSLAKCIRAGYLSKKSKYLKNYNKGYFVLTSNYLHEFKSSNFFKVTNPPEETKDHQNVSTASQNSAKTSLIPVMSISLNDCVLMEASENKFVLVGVPTFNDLQKISSSAKSSLTNIAGTSSPSNDGPKKLKKAAFGKLLKGAKPKQSAPKTAEEQEEVKQFYAAARQETNKTVNWVFRPASSNPSEEEIRLFKKWIHDLKNLTSFNNTEERSKFIEERVLKAQTRVKSIPKGSASTPSMSTLGEGSNVDGSSFKKERPGRPKFIQLQNSPASSSALDISAYRSKVNTPAVDDNGNLITVAERRHIPPSLYMTSPITSPRMSPGSDSSSAISLVHQQLHQQSQQAAEPQQPQASVSDTPGNNLVMNTAPVVSGVPVGDSYRRHYRNTSLTQSLPGVNAHAISAINSPKSIDSEGSIGGYFAIPVARSNGGSEGSTPSYADDRIQQNYVPPNGNRSLGMRSASGGYSPQLINSTSHTSPVPKLRLNDQDVAHHVVDETQAAQVDASLAYNRFKRNQLLGDVPSAKSDSTLASGSPSLYLRSNNSTNSLGSTASRTHPIRKHKKNVSFSSLNSLMFSKKAANAGGSHMTDQFMGGGIREDDGDSEKSSQSLKLNQSIYS</sequence>
<evidence type="ECO:0000259" key="3">
    <source>
        <dbReference type="PROSITE" id="PS50003"/>
    </source>
</evidence>
<dbReference type="Pfam" id="PF20400">
    <property type="entry name" value="BAR_4"/>
    <property type="match status" value="1"/>
</dbReference>
<feature type="region of interest" description="Disordered" evidence="2">
    <location>
        <begin position="188"/>
        <end position="219"/>
    </location>
</feature>
<dbReference type="InterPro" id="IPR046869">
    <property type="entry name" value="SLM1/RGC1-like_PH"/>
</dbReference>
<dbReference type="SUPFAM" id="SSF50729">
    <property type="entry name" value="PH domain-like"/>
    <property type="match status" value="1"/>
</dbReference>
<dbReference type="KEGG" id="tgb:HG536_0G01570"/>
<dbReference type="Proteomes" id="UP000515788">
    <property type="component" value="Chromosome 7"/>
</dbReference>
<feature type="compositionally biased region" description="Polar residues" evidence="2">
    <location>
        <begin position="1002"/>
        <end position="1031"/>
    </location>
</feature>
<evidence type="ECO:0000313" key="5">
    <source>
        <dbReference type="Proteomes" id="UP000515788"/>
    </source>
</evidence>
<proteinExistence type="predicted"/>
<feature type="compositionally biased region" description="Polar residues" evidence="2">
    <location>
        <begin position="922"/>
        <end position="932"/>
    </location>
</feature>
<dbReference type="AlphaFoldDB" id="A0A7G3ZLB2"/>
<keyword evidence="5" id="KW-1185">Reference proteome</keyword>
<feature type="region of interest" description="Disordered" evidence="2">
    <location>
        <begin position="997"/>
        <end position="1040"/>
    </location>
</feature>
<evidence type="ECO:0000256" key="2">
    <source>
        <dbReference type="SAM" id="MobiDB-lite"/>
    </source>
</evidence>
<dbReference type="PANTHER" id="PTHR31941">
    <property type="entry name" value="CYTOSKELETAL SIGNALING PROTEIN SLM1"/>
    <property type="match status" value="1"/>
</dbReference>